<reference evidence="3 4" key="1">
    <citation type="submission" date="2018-08" db="EMBL/GenBank/DDBJ databases">
        <title>Actinomadura jelena sp. nov., a novel Actinomycete isolated from soil in Chad.</title>
        <authorList>
            <person name="Shi L."/>
        </authorList>
    </citation>
    <scope>NUCLEOTIDE SEQUENCE [LARGE SCALE GENOMIC DNA]</scope>
    <source>
        <strain evidence="3 4">NEAU-G17</strain>
    </source>
</reference>
<evidence type="ECO:0000259" key="2">
    <source>
        <dbReference type="Pfam" id="PF18991"/>
    </source>
</evidence>
<proteinExistence type="predicted"/>
<dbReference type="Pfam" id="PF13569">
    <property type="entry name" value="DUF4132"/>
    <property type="match status" value="1"/>
</dbReference>
<evidence type="ECO:0000313" key="4">
    <source>
        <dbReference type="Proteomes" id="UP000261811"/>
    </source>
</evidence>
<dbReference type="Proteomes" id="UP000261811">
    <property type="component" value="Unassembled WGS sequence"/>
</dbReference>
<dbReference type="Pfam" id="PF18991">
    <property type="entry name" value="DUF5724"/>
    <property type="match status" value="1"/>
</dbReference>
<gene>
    <name evidence="3" type="ORF">DZF91_10840</name>
</gene>
<evidence type="ECO:0000313" key="3">
    <source>
        <dbReference type="EMBL" id="RFU41661.1"/>
    </source>
</evidence>
<keyword evidence="4" id="KW-1185">Reference proteome</keyword>
<dbReference type="RefSeq" id="WP_117357340.1">
    <property type="nucleotide sequence ID" value="NZ_QURH01000199.1"/>
</dbReference>
<organism evidence="3 4">
    <name type="scientific">Actinomadura logoneensis</name>
    <dbReference type="NCBI Taxonomy" id="2293572"/>
    <lineage>
        <taxon>Bacteria</taxon>
        <taxon>Bacillati</taxon>
        <taxon>Actinomycetota</taxon>
        <taxon>Actinomycetes</taxon>
        <taxon>Streptosporangiales</taxon>
        <taxon>Thermomonosporaceae</taxon>
        <taxon>Actinomadura</taxon>
    </lineage>
</organism>
<sequence>MIERPVPDEYVEFVGEQRATLRRLADEARAAADAGDLAALRALAERLRLQIEDGDDRVYGNLEPHLGDIVADLDALYDAAFPVTDPDDVSEVLAAPWPSAHRKALLAACLGCDVRHRLLLDDVAERAIAAADTRLLRLLVLTPLGFTQRTVVARILDALHRAGDLDAAVVERAFTDDPWLGRATHGDPPLGCADALRDHLDELTWRLVSASPPADRDRLPQVPAPRGLRFVRAALTWHGAPEVADHLGVAELTGPERATLLDHLRGRPADERRRVFGWRLSAGDAEAFLPMFGLERTAPLLRLIQAMPADETVRQDRAALLAAVAEAGPDAARRLLELVPNELVSAAMGWNRAAVLKRVKRNALQGIAAFGMLPLAADETVLDRYLALREIAKRGPKLGPNRRHSHAAAVSVALDHLAQVTEFADASRLEWDCEARLGNETPTEAEIGDYRVELRFDGADPTLTVARAGRALKSVPAAVRQDPRYQELREHQKRLQDQARRMRTGMIEQMVSVSATLQPDELSRLLSLPAGAAMLPLLVWRDRAGTIGRLDQIDTSGPVTAVHPVELRERGLLAHWQAEFERRGHPQPVKQVFREVYVLTPPECEAGEVSRRFAGRTVDGKVAGRLLAERGWFTHGEYDAHQATRVVGDGLIAALRCDFHGYFGMGEVVVGEVRFLAGGRRDGGRYGCPTGSGSVGGTPVPLADVPPVAFSEVMRDLDLVVSVAGQEP</sequence>
<feature type="domain" description="DUF5724" evidence="2">
    <location>
        <begin position="366"/>
        <end position="432"/>
    </location>
</feature>
<dbReference type="AlphaFoldDB" id="A0A372JNQ3"/>
<evidence type="ECO:0000259" key="1">
    <source>
        <dbReference type="Pfam" id="PF13569"/>
    </source>
</evidence>
<accession>A0A372JNQ3</accession>
<feature type="domain" description="DUF4132" evidence="1">
    <location>
        <begin position="469"/>
        <end position="632"/>
    </location>
</feature>
<name>A0A372JNQ3_9ACTN</name>
<dbReference type="EMBL" id="QURH01000199">
    <property type="protein sequence ID" value="RFU41661.1"/>
    <property type="molecule type" value="Genomic_DNA"/>
</dbReference>
<dbReference type="InterPro" id="IPR025406">
    <property type="entry name" value="DUF4132"/>
</dbReference>
<protein>
    <submittedName>
        <fullName evidence="3">DUF4132 domain-containing protein</fullName>
    </submittedName>
</protein>
<comment type="caution">
    <text evidence="3">The sequence shown here is derived from an EMBL/GenBank/DDBJ whole genome shotgun (WGS) entry which is preliminary data.</text>
</comment>
<dbReference type="InterPro" id="IPR043782">
    <property type="entry name" value="DUF5724"/>
</dbReference>
<dbReference type="OrthoDB" id="9763697at2"/>